<accession>A0A6H0RWC1</accession>
<dbReference type="Proteomes" id="UP000501849">
    <property type="component" value="Plasmid unnamed1"/>
</dbReference>
<organism evidence="1 2">
    <name type="scientific">Mycolicibacterium frederiksbergense</name>
    <dbReference type="NCBI Taxonomy" id="117567"/>
    <lineage>
        <taxon>Bacteria</taxon>
        <taxon>Bacillati</taxon>
        <taxon>Actinomycetota</taxon>
        <taxon>Actinomycetes</taxon>
        <taxon>Mycobacteriales</taxon>
        <taxon>Mycobacteriaceae</taxon>
        <taxon>Mycolicibacterium</taxon>
    </lineage>
</organism>
<dbReference type="RefSeq" id="WP_168140304.1">
    <property type="nucleotide sequence ID" value="NZ_CP038797.1"/>
</dbReference>
<proteinExistence type="predicted"/>
<keyword evidence="2" id="KW-1185">Reference proteome</keyword>
<sequence length="148" mass="15506">MSGPGPVNAVRNLIDQHGWAVIGVFPTSVDDGPPFSYTVGMTDRGLPELAVYGLDLRSAAGVLNAVAGHVLTAGELPRGKAIDGLLAGGLPLVAITMDDTSDLSNVRALYGAVMAAQQIVWPDKNGLMPWQQWDLGEAQPLKGNPPHE</sequence>
<reference evidence="1 2" key="1">
    <citation type="submission" date="2019-04" db="EMBL/GenBank/DDBJ databases">
        <title>Draft, Whole-Genome Sequence of the Anthracene-degrading Mycobacterium frederiksbergense LB501T, Isolated from a Polycyclic Aromatic Hydrocarbon (PAH)-Contaminated Soil.</title>
        <authorList>
            <person name="Augelletti F."/>
        </authorList>
    </citation>
    <scope>NUCLEOTIDE SEQUENCE [LARGE SCALE GENOMIC DNA]</scope>
    <source>
        <strain evidence="1 2">LB 501T</strain>
        <plasmid evidence="1 2">unnamed1</plasmid>
    </source>
</reference>
<dbReference type="AlphaFoldDB" id="A0A6H0RWC1"/>
<keyword evidence="1" id="KW-0614">Plasmid</keyword>
<evidence type="ECO:0000313" key="1">
    <source>
        <dbReference type="EMBL" id="QIV79513.1"/>
    </source>
</evidence>
<dbReference type="KEGG" id="mfre:EXE63_00225"/>
<name>A0A6H0RWC1_9MYCO</name>
<geneLocation type="plasmid" evidence="1 2">
    <name>unnamed1</name>
</geneLocation>
<evidence type="ECO:0000313" key="2">
    <source>
        <dbReference type="Proteomes" id="UP000501849"/>
    </source>
</evidence>
<dbReference type="Pfam" id="PF14081">
    <property type="entry name" value="DUF4262"/>
    <property type="match status" value="1"/>
</dbReference>
<dbReference type="EMBL" id="CP038797">
    <property type="protein sequence ID" value="QIV79513.1"/>
    <property type="molecule type" value="Genomic_DNA"/>
</dbReference>
<gene>
    <name evidence="1" type="ORF">EXE63_00225</name>
</gene>
<dbReference type="InterPro" id="IPR025358">
    <property type="entry name" value="DUF4262"/>
</dbReference>
<protein>
    <submittedName>
        <fullName evidence="1">DUF4262 domain-containing protein</fullName>
    </submittedName>
</protein>